<dbReference type="RefSeq" id="WP_045317702.1">
    <property type="nucleotide sequence ID" value="NZ_JYJG01000462.1"/>
</dbReference>
<accession>A0A0F0GCB8</accession>
<dbReference type="Proteomes" id="UP000033393">
    <property type="component" value="Unassembled WGS sequence"/>
</dbReference>
<organism evidence="4 5">
    <name type="scientific">Lentzea aerocolonigenes</name>
    <name type="common">Lechevalieria aerocolonigenes</name>
    <name type="synonym">Saccharothrix aerocolonigenes</name>
    <dbReference type="NCBI Taxonomy" id="68170"/>
    <lineage>
        <taxon>Bacteria</taxon>
        <taxon>Bacillati</taxon>
        <taxon>Actinomycetota</taxon>
        <taxon>Actinomycetes</taxon>
        <taxon>Pseudonocardiales</taxon>
        <taxon>Pseudonocardiaceae</taxon>
        <taxon>Lentzea</taxon>
    </lineage>
</organism>
<reference evidence="4 5" key="1">
    <citation type="submission" date="2015-02" db="EMBL/GenBank/DDBJ databases">
        <authorList>
            <person name="Ju K.-S."/>
            <person name="Doroghazi J.R."/>
            <person name="Metcalf W."/>
        </authorList>
    </citation>
    <scope>NUCLEOTIDE SEQUENCE [LARGE SCALE GENOMIC DNA]</scope>
    <source>
        <strain evidence="4 5">NRRL B-16140</strain>
    </source>
</reference>
<feature type="domain" description="GerMN" evidence="3">
    <location>
        <begin position="206"/>
        <end position="295"/>
    </location>
</feature>
<dbReference type="STRING" id="68170.GCA_000974445_03763"/>
<dbReference type="InterPro" id="IPR019606">
    <property type="entry name" value="GerMN"/>
</dbReference>
<keyword evidence="2" id="KW-0732">Signal</keyword>
<dbReference type="PROSITE" id="PS51257">
    <property type="entry name" value="PROKAR_LIPOPROTEIN"/>
    <property type="match status" value="1"/>
</dbReference>
<evidence type="ECO:0000259" key="3">
    <source>
        <dbReference type="SMART" id="SM00909"/>
    </source>
</evidence>
<feature type="region of interest" description="Disordered" evidence="1">
    <location>
        <begin position="22"/>
        <end position="48"/>
    </location>
</feature>
<evidence type="ECO:0000313" key="4">
    <source>
        <dbReference type="EMBL" id="KJK34418.1"/>
    </source>
</evidence>
<proteinExistence type="predicted"/>
<feature type="chain" id="PRO_5039361958" description="GerMN domain-containing protein" evidence="2">
    <location>
        <begin position="19"/>
        <end position="584"/>
    </location>
</feature>
<dbReference type="EMBL" id="JYJG01000462">
    <property type="protein sequence ID" value="KJK34418.1"/>
    <property type="molecule type" value="Genomic_DNA"/>
</dbReference>
<evidence type="ECO:0000313" key="5">
    <source>
        <dbReference type="Proteomes" id="UP000033393"/>
    </source>
</evidence>
<sequence>MKRLALLVLVLVTITGCAAIPTNTQPKPIGPKDNKATNTVSAPEPKQGIDPFQLVRDFVDATSNPDGDYAAARAYLTPEASKNWTVTKNPVIIESAFSTVPISQAPADKTQIVLLQGKRVGRLGGDNAFVTELGDLRERRLREPLKVERNSDNQWRISEAPSAVFLPLNIFNNNYRRVTLYFFNPEFTVLVPDPRYVVVPPAISIPTRVTELLIKGPADTVRDTLKSAIPSDADTFSETKEADDGALEVNLTKVGKDLTPEKNKQIVAQVVKSLSGVTTSRVRVLVDGQQILPDQRDYRPSDVSATAGESLLALNANLQGMLVADGAIRSLADGNPIKGRAGSGEYGAVSAAQSLDGSRLAVVSRSGGSMRLRVGELEQELSDVDVKANSLSRPTWLLSSGPKEPGSEVWTVVNGTSVARVTRSNNGSWTAAAVNITELAQFGPISDLRLSRDGTRAALVIGGKLYLASVVRNDQDVALRTPRQLQQSTLGSAVQSIDWLSQDVLVVSSSLPTLPVTKVNTDGFKLERYSQSNLNVPVSSVAAAPARQVQVIDPSGLWSASDITDVWKSSSLRVPAGALVFYPG</sequence>
<dbReference type="OrthoDB" id="3226781at2"/>
<protein>
    <recommendedName>
        <fullName evidence="3">GerMN domain-containing protein</fullName>
    </recommendedName>
</protein>
<dbReference type="InterPro" id="IPR059026">
    <property type="entry name" value="LpqB_N"/>
</dbReference>
<evidence type="ECO:0000256" key="2">
    <source>
        <dbReference type="SAM" id="SignalP"/>
    </source>
</evidence>
<dbReference type="PATRIC" id="fig|68170.10.peg.1931"/>
<keyword evidence="5" id="KW-1185">Reference proteome</keyword>
<comment type="caution">
    <text evidence="4">The sequence shown here is derived from an EMBL/GenBank/DDBJ whole genome shotgun (WGS) entry which is preliminary data.</text>
</comment>
<feature type="signal peptide" evidence="2">
    <location>
        <begin position="1"/>
        <end position="18"/>
    </location>
</feature>
<dbReference type="SMART" id="SM00909">
    <property type="entry name" value="Germane"/>
    <property type="match status" value="1"/>
</dbReference>
<gene>
    <name evidence="4" type="ORF">UK23_43595</name>
</gene>
<evidence type="ECO:0000256" key="1">
    <source>
        <dbReference type="SAM" id="MobiDB-lite"/>
    </source>
</evidence>
<dbReference type="Pfam" id="PF10647">
    <property type="entry name" value="Gmad1"/>
    <property type="match status" value="1"/>
</dbReference>
<dbReference type="AlphaFoldDB" id="A0A0F0GCB8"/>
<dbReference type="SUPFAM" id="SSF75011">
    <property type="entry name" value="3-carboxy-cis,cis-mucoante lactonizing enzyme"/>
    <property type="match status" value="1"/>
</dbReference>
<dbReference type="Pfam" id="PF25976">
    <property type="entry name" value="LpqB_N"/>
    <property type="match status" value="1"/>
</dbReference>
<dbReference type="InterPro" id="IPR018910">
    <property type="entry name" value="LpqB_C"/>
</dbReference>
<name>A0A0F0GCB8_LENAE</name>